<evidence type="ECO:0000256" key="1">
    <source>
        <dbReference type="ARBA" id="ARBA00023015"/>
    </source>
</evidence>
<dbReference type="InterPro" id="IPR009057">
    <property type="entry name" value="Homeodomain-like_sf"/>
</dbReference>
<dbReference type="GO" id="GO:0043565">
    <property type="term" value="F:sequence-specific DNA binding"/>
    <property type="evidence" value="ECO:0007669"/>
    <property type="project" value="InterPro"/>
</dbReference>
<dbReference type="Gene3D" id="1.10.10.60">
    <property type="entry name" value="Homeodomain-like"/>
    <property type="match status" value="2"/>
</dbReference>
<dbReference type="EMBL" id="FNSL01000001">
    <property type="protein sequence ID" value="SEB39601.1"/>
    <property type="molecule type" value="Genomic_DNA"/>
</dbReference>
<dbReference type="PANTHER" id="PTHR43280">
    <property type="entry name" value="ARAC-FAMILY TRANSCRIPTIONAL REGULATOR"/>
    <property type="match status" value="1"/>
</dbReference>
<dbReference type="InterPro" id="IPR014710">
    <property type="entry name" value="RmlC-like_jellyroll"/>
</dbReference>
<organism evidence="5 6">
    <name type="scientific">Nitratireductor aquibiodomus</name>
    <dbReference type="NCBI Taxonomy" id="204799"/>
    <lineage>
        <taxon>Bacteria</taxon>
        <taxon>Pseudomonadati</taxon>
        <taxon>Pseudomonadota</taxon>
        <taxon>Alphaproteobacteria</taxon>
        <taxon>Hyphomicrobiales</taxon>
        <taxon>Phyllobacteriaceae</taxon>
        <taxon>Nitratireductor</taxon>
    </lineage>
</organism>
<keyword evidence="3" id="KW-0804">Transcription</keyword>
<keyword evidence="1" id="KW-0805">Transcription regulation</keyword>
<dbReference type="AlphaFoldDB" id="A0A1H4J028"/>
<protein>
    <submittedName>
        <fullName evidence="5">AraC-type DNA-binding protein</fullName>
    </submittedName>
</protein>
<dbReference type="SUPFAM" id="SSF46689">
    <property type="entry name" value="Homeodomain-like"/>
    <property type="match status" value="2"/>
</dbReference>
<dbReference type="RefSeq" id="WP_177175015.1">
    <property type="nucleotide sequence ID" value="NZ_FNSL01000001.1"/>
</dbReference>
<evidence type="ECO:0000313" key="5">
    <source>
        <dbReference type="EMBL" id="SEB39601.1"/>
    </source>
</evidence>
<dbReference type="CDD" id="cd06976">
    <property type="entry name" value="cupin_MtlR-like_N"/>
    <property type="match status" value="1"/>
</dbReference>
<reference evidence="6" key="1">
    <citation type="submission" date="2016-10" db="EMBL/GenBank/DDBJ databases">
        <authorList>
            <person name="Varghese N."/>
            <person name="Submissions S."/>
        </authorList>
    </citation>
    <scope>NUCLEOTIDE SEQUENCE [LARGE SCALE GENOMIC DNA]</scope>
    <source>
        <strain evidence="6">ES.061</strain>
    </source>
</reference>
<dbReference type="Gene3D" id="2.60.120.10">
    <property type="entry name" value="Jelly Rolls"/>
    <property type="match status" value="1"/>
</dbReference>
<feature type="domain" description="HTH araC/xylS-type" evidence="4">
    <location>
        <begin position="185"/>
        <end position="283"/>
    </location>
</feature>
<dbReference type="InterPro" id="IPR018060">
    <property type="entry name" value="HTH_AraC"/>
</dbReference>
<evidence type="ECO:0000256" key="2">
    <source>
        <dbReference type="ARBA" id="ARBA00023125"/>
    </source>
</evidence>
<dbReference type="PANTHER" id="PTHR43280:SF27">
    <property type="entry name" value="TRANSCRIPTIONAL REGULATOR MTLR"/>
    <property type="match status" value="1"/>
</dbReference>
<accession>A0A1H4J028</accession>
<sequence length="286" mass="31835">MRPFLETLPTVPGASWSMLNRRLDDGIPFEWHHHPEYELTLTLNSKGQRFVGDHVGEYGDGDLVLVGANLPHTWASRARPDPAQPHVALVMWFRHEWAQALGEGFAELRPIAGLLARAEAGLAFSPQVSERARPMIESLFEAELAERFLALVRVLLLLAGDGDAEPLASTVAARDLDRADRERIDRVLLHIHTHYAEGLSNGDLAGIAALSASGLHRLFRRHMRTSISDYVMRLRIGEACMRLSSGDQPIGHVAEAVGYHSLANFNRQFKALRGMTPRAYRALFRG</sequence>
<dbReference type="GO" id="GO:0003700">
    <property type="term" value="F:DNA-binding transcription factor activity"/>
    <property type="evidence" value="ECO:0007669"/>
    <property type="project" value="InterPro"/>
</dbReference>
<dbReference type="PROSITE" id="PS01124">
    <property type="entry name" value="HTH_ARAC_FAMILY_2"/>
    <property type="match status" value="1"/>
</dbReference>
<dbReference type="SMART" id="SM00342">
    <property type="entry name" value="HTH_ARAC"/>
    <property type="match status" value="1"/>
</dbReference>
<proteinExistence type="predicted"/>
<dbReference type="Proteomes" id="UP000199064">
    <property type="component" value="Unassembled WGS sequence"/>
</dbReference>
<evidence type="ECO:0000259" key="4">
    <source>
        <dbReference type="PROSITE" id="PS01124"/>
    </source>
</evidence>
<name>A0A1H4J028_9HYPH</name>
<keyword evidence="2 5" id="KW-0238">DNA-binding</keyword>
<evidence type="ECO:0000313" key="6">
    <source>
        <dbReference type="Proteomes" id="UP000199064"/>
    </source>
</evidence>
<keyword evidence="6" id="KW-1185">Reference proteome</keyword>
<evidence type="ECO:0000256" key="3">
    <source>
        <dbReference type="ARBA" id="ARBA00023163"/>
    </source>
</evidence>
<dbReference type="Pfam" id="PF12833">
    <property type="entry name" value="HTH_18"/>
    <property type="match status" value="1"/>
</dbReference>
<dbReference type="SUPFAM" id="SSF51182">
    <property type="entry name" value="RmlC-like cupins"/>
    <property type="match status" value="1"/>
</dbReference>
<gene>
    <name evidence="5" type="ORF">SAMN05216452_0833</name>
</gene>
<dbReference type="InterPro" id="IPR011051">
    <property type="entry name" value="RmlC_Cupin_sf"/>
</dbReference>